<organism evidence="2 3">
    <name type="scientific">Botrytis deweyae</name>
    <dbReference type="NCBI Taxonomy" id="2478750"/>
    <lineage>
        <taxon>Eukaryota</taxon>
        <taxon>Fungi</taxon>
        <taxon>Dikarya</taxon>
        <taxon>Ascomycota</taxon>
        <taxon>Pezizomycotina</taxon>
        <taxon>Leotiomycetes</taxon>
        <taxon>Helotiales</taxon>
        <taxon>Sclerotiniaceae</taxon>
        <taxon>Botrytis</taxon>
    </lineage>
</organism>
<comment type="caution">
    <text evidence="2">The sequence shown here is derived from an EMBL/GenBank/DDBJ whole genome shotgun (WGS) entry which is preliminary data.</text>
</comment>
<reference evidence="2 3" key="1">
    <citation type="journal article" date="2020" name="Genome Biol. Evol.">
        <title>Comparative genomics of Sclerotiniaceae.</title>
        <authorList>
            <person name="Valero Jimenez C.A."/>
            <person name="Steentjes M."/>
            <person name="Scholten O.E."/>
            <person name="Van Kan J.A.L."/>
        </authorList>
    </citation>
    <scope>NUCLEOTIDE SEQUENCE [LARGE SCALE GENOMIC DNA]</scope>
    <source>
        <strain evidence="2 3">B1</strain>
    </source>
</reference>
<proteinExistence type="predicted"/>
<dbReference type="RefSeq" id="XP_038813962.1">
    <property type="nucleotide sequence ID" value="XM_038950223.1"/>
</dbReference>
<evidence type="ECO:0000313" key="3">
    <source>
        <dbReference type="Proteomes" id="UP000783213"/>
    </source>
</evidence>
<name>A0ABQ7IXN1_9HELO</name>
<accession>A0ABQ7IXN1</accession>
<feature type="region of interest" description="Disordered" evidence="1">
    <location>
        <begin position="170"/>
        <end position="189"/>
    </location>
</feature>
<gene>
    <name evidence="2" type="ORF">EAE98_002603</name>
</gene>
<dbReference type="Proteomes" id="UP000783213">
    <property type="component" value="Unassembled WGS sequence"/>
</dbReference>
<sequence length="189" mass="21634">MPASSQSGTSRRVQFDTSIAKSPCIGPSVTRNPINDEYYLRMVFSEKKMLIKSSMVPQDELEISDQERCEAKRQIQFEPEKKGVRQHHHMNEEYYHRMVAIESKMWQEANSGKQAEAEMLDKAPHGALRRVKFQDSVLKSPDSINTYKNNAKNQLYDRMVELETKIWIEGGVNTQSSADDRSKGGMSST</sequence>
<dbReference type="GeneID" id="62229377"/>
<dbReference type="EMBL" id="RCSX01000004">
    <property type="protein sequence ID" value="KAF7936384.1"/>
    <property type="molecule type" value="Genomic_DNA"/>
</dbReference>
<protein>
    <submittedName>
        <fullName evidence="2">Uncharacterized protein</fullName>
    </submittedName>
</protein>
<evidence type="ECO:0000256" key="1">
    <source>
        <dbReference type="SAM" id="MobiDB-lite"/>
    </source>
</evidence>
<evidence type="ECO:0000313" key="2">
    <source>
        <dbReference type="EMBL" id="KAF7936384.1"/>
    </source>
</evidence>
<keyword evidence="3" id="KW-1185">Reference proteome</keyword>